<dbReference type="GO" id="GO:0005737">
    <property type="term" value="C:cytoplasm"/>
    <property type="evidence" value="ECO:0007669"/>
    <property type="project" value="UniProtKB-SubCell"/>
</dbReference>
<dbReference type="PANTHER" id="PTHR46111">
    <property type="entry name" value="RIBOSOMAL RNA SMALL SUBUNIT METHYLTRANSFERASE I"/>
    <property type="match status" value="1"/>
</dbReference>
<evidence type="ECO:0000256" key="3">
    <source>
        <dbReference type="ARBA" id="ARBA00022603"/>
    </source>
</evidence>
<dbReference type="InterPro" id="IPR008189">
    <property type="entry name" value="rRNA_ssu_MeTfrase_I"/>
</dbReference>
<sequence length="279" mass="32120">MDRISNIYFIPTPIGNMKDITLRALEVLAKSDIIYCEDTRNSLNLLKFHNINTKLVSYHKFNESERVEEIINNIEDGKIVSVISDAGMPIINDPGFVILQEVIKRDISYEILPGACALINGICGSGFDSTSFVYMGFVPKTDSERKKYFQSFKNMNVTGIFYESPHRLLKTLKFLYSLFGNINICVCRELTKLFEEYKRGCLEEIISYYSEKGVKGEIVLIIEKISEEKEDVDIKKEILNLKDDRYSNKDIVKILKNNFNISKNEAYELVLNLENEEGK</sequence>
<dbReference type="FunFam" id="3.30.950.10:FF:000002">
    <property type="entry name" value="Ribosomal RNA small subunit methyltransferase I"/>
    <property type="match status" value="1"/>
</dbReference>
<accession>A0A0B4S1P9</accession>
<dbReference type="NCBIfam" id="TIGR00096">
    <property type="entry name" value="16S rRNA (cytidine(1402)-2'-O)-methyltransferase"/>
    <property type="match status" value="1"/>
</dbReference>
<dbReference type="RefSeq" id="WP_041954093.1">
    <property type="nucleotide sequence ID" value="NZ_CP009761.1"/>
</dbReference>
<reference evidence="8 9" key="1">
    <citation type="submission" date="2014-10" db="EMBL/GenBank/DDBJ databases">
        <title>Complete genome sequence of Parvimonas micra KCOM 1535 (= ChDC B708).</title>
        <authorList>
            <person name="Kook J.-K."/>
            <person name="Park S.-N."/>
            <person name="Lim Y.K."/>
            <person name="Roh H."/>
        </authorList>
    </citation>
    <scope>NUCLEOTIDE SEQUENCE [LARGE SCALE GENOMIC DNA]</scope>
    <source>
        <strain evidence="9">KCOM 1535 / ChDC B708</strain>
    </source>
</reference>
<dbReference type="EC" id="2.1.1.198" evidence="6"/>
<evidence type="ECO:0000256" key="2">
    <source>
        <dbReference type="ARBA" id="ARBA00022552"/>
    </source>
</evidence>
<evidence type="ECO:0000256" key="5">
    <source>
        <dbReference type="ARBA" id="ARBA00022691"/>
    </source>
</evidence>
<dbReference type="FunFam" id="3.40.1010.10:FF:000007">
    <property type="entry name" value="Ribosomal RNA small subunit methyltransferase I"/>
    <property type="match status" value="1"/>
</dbReference>
<dbReference type="Proteomes" id="UP000031386">
    <property type="component" value="Chromosome"/>
</dbReference>
<name>A0A0B4S1P9_9FIRM</name>
<evidence type="ECO:0000313" key="8">
    <source>
        <dbReference type="EMBL" id="AIZ36668.1"/>
    </source>
</evidence>
<evidence type="ECO:0000256" key="4">
    <source>
        <dbReference type="ARBA" id="ARBA00022679"/>
    </source>
</evidence>
<organism evidence="8 9">
    <name type="scientific">Parvimonas micra</name>
    <dbReference type="NCBI Taxonomy" id="33033"/>
    <lineage>
        <taxon>Bacteria</taxon>
        <taxon>Bacillati</taxon>
        <taxon>Bacillota</taxon>
        <taxon>Tissierellia</taxon>
        <taxon>Tissierellales</taxon>
        <taxon>Peptoniphilaceae</taxon>
        <taxon>Parvimonas</taxon>
    </lineage>
</organism>
<comment type="function">
    <text evidence="6">Catalyzes the 2'-O-methylation of the ribose of cytidine 1402 (C1402) in 16S rRNA.</text>
</comment>
<dbReference type="InterPro" id="IPR000878">
    <property type="entry name" value="4pyrrol_Mease"/>
</dbReference>
<keyword evidence="2 6" id="KW-0698">rRNA processing</keyword>
<dbReference type="Gene3D" id="3.30.950.10">
    <property type="entry name" value="Methyltransferase, Cobalt-precorrin-4 Transmethylase, Domain 2"/>
    <property type="match status" value="1"/>
</dbReference>
<dbReference type="GO" id="GO:0070677">
    <property type="term" value="F:rRNA (cytosine-2'-O-)-methyltransferase activity"/>
    <property type="evidence" value="ECO:0007669"/>
    <property type="project" value="UniProtKB-UniRule"/>
</dbReference>
<dbReference type="PROSITE" id="PS01296">
    <property type="entry name" value="RSMI"/>
    <property type="match status" value="1"/>
</dbReference>
<gene>
    <name evidence="6" type="primary">rsmI</name>
    <name evidence="8" type="ORF">NW74_04615</name>
</gene>
<evidence type="ECO:0000256" key="6">
    <source>
        <dbReference type="HAMAP-Rule" id="MF_01877"/>
    </source>
</evidence>
<evidence type="ECO:0000313" key="9">
    <source>
        <dbReference type="Proteomes" id="UP000031386"/>
    </source>
</evidence>
<dbReference type="Gene3D" id="3.40.1010.10">
    <property type="entry name" value="Cobalt-precorrin-4 Transmethylase, Domain 1"/>
    <property type="match status" value="1"/>
</dbReference>
<dbReference type="HAMAP" id="MF_01877">
    <property type="entry name" value="16SrRNA_methyltr_I"/>
    <property type="match status" value="1"/>
</dbReference>
<dbReference type="Pfam" id="PF00590">
    <property type="entry name" value="TP_methylase"/>
    <property type="match status" value="1"/>
</dbReference>
<keyword evidence="5 6" id="KW-0949">S-adenosyl-L-methionine</keyword>
<dbReference type="InterPro" id="IPR014777">
    <property type="entry name" value="4pyrrole_Mease_sub1"/>
</dbReference>
<dbReference type="PANTHER" id="PTHR46111:SF1">
    <property type="entry name" value="RIBOSOMAL RNA SMALL SUBUNIT METHYLTRANSFERASE I"/>
    <property type="match status" value="1"/>
</dbReference>
<dbReference type="EMBL" id="CP009761">
    <property type="protein sequence ID" value="AIZ36668.1"/>
    <property type="molecule type" value="Genomic_DNA"/>
</dbReference>
<protein>
    <recommendedName>
        <fullName evidence="6">Ribosomal RNA small subunit methyltransferase I</fullName>
        <ecNumber evidence="6">2.1.1.198</ecNumber>
    </recommendedName>
    <alternativeName>
        <fullName evidence="6">16S rRNA 2'-O-ribose C1402 methyltransferase</fullName>
    </alternativeName>
    <alternativeName>
        <fullName evidence="6">rRNA (cytidine-2'-O-)-methyltransferase RsmI</fullName>
    </alternativeName>
</protein>
<comment type="catalytic activity">
    <reaction evidence="6">
        <text>cytidine(1402) in 16S rRNA + S-adenosyl-L-methionine = 2'-O-methylcytidine(1402) in 16S rRNA + S-adenosyl-L-homocysteine + H(+)</text>
        <dbReference type="Rhea" id="RHEA:42924"/>
        <dbReference type="Rhea" id="RHEA-COMP:10285"/>
        <dbReference type="Rhea" id="RHEA-COMP:10286"/>
        <dbReference type="ChEBI" id="CHEBI:15378"/>
        <dbReference type="ChEBI" id="CHEBI:57856"/>
        <dbReference type="ChEBI" id="CHEBI:59789"/>
        <dbReference type="ChEBI" id="CHEBI:74495"/>
        <dbReference type="ChEBI" id="CHEBI:82748"/>
        <dbReference type="EC" id="2.1.1.198"/>
    </reaction>
</comment>
<keyword evidence="9" id="KW-1185">Reference proteome</keyword>
<dbReference type="PIRSF" id="PIRSF005917">
    <property type="entry name" value="MTase_YraL"/>
    <property type="match status" value="1"/>
</dbReference>
<dbReference type="InterPro" id="IPR018063">
    <property type="entry name" value="SAM_MeTrfase_RsmI_CS"/>
</dbReference>
<dbReference type="SUPFAM" id="SSF53790">
    <property type="entry name" value="Tetrapyrrole methylase"/>
    <property type="match status" value="1"/>
</dbReference>
<dbReference type="InterPro" id="IPR035996">
    <property type="entry name" value="4pyrrol_Methylase_sf"/>
</dbReference>
<evidence type="ECO:0000256" key="1">
    <source>
        <dbReference type="ARBA" id="ARBA00022490"/>
    </source>
</evidence>
<dbReference type="CDD" id="cd11648">
    <property type="entry name" value="RsmI"/>
    <property type="match status" value="1"/>
</dbReference>
<dbReference type="AlphaFoldDB" id="A0A0B4S1P9"/>
<dbReference type="KEGG" id="pmic:NW74_04615"/>
<evidence type="ECO:0000259" key="7">
    <source>
        <dbReference type="Pfam" id="PF00590"/>
    </source>
</evidence>
<dbReference type="InterPro" id="IPR014776">
    <property type="entry name" value="4pyrrole_Mease_sub2"/>
</dbReference>
<keyword evidence="4 6" id="KW-0808">Transferase</keyword>
<comment type="similarity">
    <text evidence="6">Belongs to the methyltransferase superfamily. RsmI family.</text>
</comment>
<feature type="domain" description="Tetrapyrrole methylase" evidence="7">
    <location>
        <begin position="7"/>
        <end position="205"/>
    </location>
</feature>
<dbReference type="OrthoDB" id="9809084at2"/>
<proteinExistence type="inferred from homology"/>
<keyword evidence="3 6" id="KW-0489">Methyltransferase</keyword>
<dbReference type="STRING" id="33033.NW74_04615"/>
<comment type="subcellular location">
    <subcellularLocation>
        <location evidence="6">Cytoplasm</location>
    </subcellularLocation>
</comment>
<keyword evidence="1 6" id="KW-0963">Cytoplasm</keyword>